<reference evidence="2" key="1">
    <citation type="submission" date="2021-12" db="EMBL/GenBank/DDBJ databases">
        <authorList>
            <person name="King R."/>
        </authorList>
    </citation>
    <scope>NUCLEOTIDE SEQUENCE</scope>
</reference>
<dbReference type="AlphaFoldDB" id="A0A9N9RDB2"/>
<feature type="region of interest" description="Disordered" evidence="1">
    <location>
        <begin position="334"/>
        <end position="355"/>
    </location>
</feature>
<organism evidence="2 3">
    <name type="scientific">Diatraea saccharalis</name>
    <name type="common">sugarcane borer</name>
    <dbReference type="NCBI Taxonomy" id="40085"/>
    <lineage>
        <taxon>Eukaryota</taxon>
        <taxon>Metazoa</taxon>
        <taxon>Ecdysozoa</taxon>
        <taxon>Arthropoda</taxon>
        <taxon>Hexapoda</taxon>
        <taxon>Insecta</taxon>
        <taxon>Pterygota</taxon>
        <taxon>Neoptera</taxon>
        <taxon>Endopterygota</taxon>
        <taxon>Lepidoptera</taxon>
        <taxon>Glossata</taxon>
        <taxon>Ditrysia</taxon>
        <taxon>Pyraloidea</taxon>
        <taxon>Crambidae</taxon>
        <taxon>Crambinae</taxon>
        <taxon>Diatraea</taxon>
    </lineage>
</organism>
<evidence type="ECO:0000313" key="2">
    <source>
        <dbReference type="EMBL" id="CAG9794329.1"/>
    </source>
</evidence>
<accession>A0A9N9RDB2</accession>
<dbReference type="OrthoDB" id="5418055at2759"/>
<protein>
    <submittedName>
        <fullName evidence="2">Uncharacterized protein</fullName>
    </submittedName>
</protein>
<evidence type="ECO:0000313" key="3">
    <source>
        <dbReference type="Proteomes" id="UP001153714"/>
    </source>
</evidence>
<gene>
    <name evidence="2" type="ORF">DIATSA_LOCUS11716</name>
</gene>
<sequence>MTYFTYNETQSSMTTENYPLGPISPPREQPRPEFDRVTDKPKDVVEARSHRDEKTRNITDEDIFHVDLAKITTTTTSTTEKPVIKETTPKVEERQEKINKSDVETIKPENMNISEQSEKIKGIDDKLVDFTGPIEVLDIEDVKTGGKISDLKTLEAEERQIEAIGRLLASRRGSKLVLEKRSQKDLESRNIAIDKDLADFNFGNKFPTTERRGTIQKISKDDIERERNADRSLEVSETTFVRPPRVLTTTDNIRKAIVNGKVFYDATIREQRDIFTNATRKPRTFRQLEDSRAPSVIAHNNFGKKKVIKTRNVNPVRRVRRVYRKRYNPEEVRRRLLERERSTKMENSDGNSKHN</sequence>
<dbReference type="EMBL" id="OU893337">
    <property type="protein sequence ID" value="CAG9794329.1"/>
    <property type="molecule type" value="Genomic_DNA"/>
</dbReference>
<proteinExistence type="predicted"/>
<dbReference type="Proteomes" id="UP001153714">
    <property type="component" value="Chromosome 6"/>
</dbReference>
<name>A0A9N9RDB2_9NEOP</name>
<feature type="compositionally biased region" description="Basic and acidic residues" evidence="1">
    <location>
        <begin position="28"/>
        <end position="53"/>
    </location>
</feature>
<feature type="compositionally biased region" description="Basic and acidic residues" evidence="1">
    <location>
        <begin position="334"/>
        <end position="347"/>
    </location>
</feature>
<reference evidence="2" key="2">
    <citation type="submission" date="2022-10" db="EMBL/GenBank/DDBJ databases">
        <authorList>
            <consortium name="ENA_rothamsted_submissions"/>
            <consortium name="culmorum"/>
            <person name="King R."/>
        </authorList>
    </citation>
    <scope>NUCLEOTIDE SEQUENCE</scope>
</reference>
<feature type="region of interest" description="Disordered" evidence="1">
    <location>
        <begin position="1"/>
        <end position="53"/>
    </location>
</feature>
<evidence type="ECO:0000256" key="1">
    <source>
        <dbReference type="SAM" id="MobiDB-lite"/>
    </source>
</evidence>
<keyword evidence="3" id="KW-1185">Reference proteome</keyword>
<feature type="compositionally biased region" description="Polar residues" evidence="1">
    <location>
        <begin position="1"/>
        <end position="17"/>
    </location>
</feature>